<keyword evidence="10" id="KW-0456">Lyase</keyword>
<dbReference type="FunFam" id="1.10.8.50:FF:000003">
    <property type="entry name" value="Formamidopyrimidine-DNA glycosylase"/>
    <property type="match status" value="1"/>
</dbReference>
<gene>
    <name evidence="15" type="ORF">METZ01_LOCUS47290</name>
</gene>
<dbReference type="InterPro" id="IPR010979">
    <property type="entry name" value="Ribosomal_uS13-like_H2TH"/>
</dbReference>
<dbReference type="Pfam" id="PF06831">
    <property type="entry name" value="H2TH"/>
    <property type="match status" value="1"/>
</dbReference>
<keyword evidence="9" id="KW-0234">DNA repair</keyword>
<protein>
    <recommendedName>
        <fullName evidence="14">Formamidopyrimidine-DNA glycosylase catalytic domain-containing protein</fullName>
    </recommendedName>
</protein>
<dbReference type="Gene3D" id="1.10.8.50">
    <property type="match status" value="1"/>
</dbReference>
<dbReference type="CDD" id="cd08966">
    <property type="entry name" value="EcFpg-like_N"/>
    <property type="match status" value="1"/>
</dbReference>
<dbReference type="GO" id="GO:0003684">
    <property type="term" value="F:damaged DNA binding"/>
    <property type="evidence" value="ECO:0007669"/>
    <property type="project" value="InterPro"/>
</dbReference>
<evidence type="ECO:0000256" key="3">
    <source>
        <dbReference type="ARBA" id="ARBA00011245"/>
    </source>
</evidence>
<comment type="similarity">
    <text evidence="2">Belongs to the FPG family.</text>
</comment>
<dbReference type="PANTHER" id="PTHR22993">
    <property type="entry name" value="FORMAMIDOPYRIMIDINE-DNA GLYCOSYLASE"/>
    <property type="match status" value="1"/>
</dbReference>
<evidence type="ECO:0000256" key="5">
    <source>
        <dbReference type="ARBA" id="ARBA00022763"/>
    </source>
</evidence>
<dbReference type="PANTHER" id="PTHR22993:SF9">
    <property type="entry name" value="FORMAMIDOPYRIMIDINE-DNA GLYCOSYLASE"/>
    <property type="match status" value="1"/>
</dbReference>
<evidence type="ECO:0000256" key="9">
    <source>
        <dbReference type="ARBA" id="ARBA00023204"/>
    </source>
</evidence>
<keyword evidence="4" id="KW-0479">Metal-binding</keyword>
<evidence type="ECO:0000313" key="15">
    <source>
        <dbReference type="EMBL" id="SUZ94436.1"/>
    </source>
</evidence>
<dbReference type="InterPro" id="IPR015886">
    <property type="entry name" value="H2TH_FPG"/>
</dbReference>
<evidence type="ECO:0000256" key="8">
    <source>
        <dbReference type="ARBA" id="ARBA00023125"/>
    </source>
</evidence>
<comment type="catalytic activity">
    <reaction evidence="1">
        <text>Hydrolysis of DNA containing ring-opened 7-methylguanine residues, releasing 2,6-diamino-4-hydroxy-5-(N-methyl)formamidopyrimidine.</text>
        <dbReference type="EC" id="3.2.2.23"/>
    </reaction>
</comment>
<dbReference type="Gene3D" id="3.20.190.10">
    <property type="entry name" value="MutM-like, N-terminal"/>
    <property type="match status" value="1"/>
</dbReference>
<dbReference type="SUPFAM" id="SSF81624">
    <property type="entry name" value="N-terminal domain of MutM-like DNA repair proteins"/>
    <property type="match status" value="1"/>
</dbReference>
<evidence type="ECO:0000259" key="14">
    <source>
        <dbReference type="PROSITE" id="PS51068"/>
    </source>
</evidence>
<evidence type="ECO:0000256" key="7">
    <source>
        <dbReference type="ARBA" id="ARBA00022833"/>
    </source>
</evidence>
<feature type="domain" description="Formamidopyrimidine-DNA glycosylase catalytic" evidence="14">
    <location>
        <begin position="2"/>
        <end position="114"/>
    </location>
</feature>
<comment type="catalytic activity">
    <reaction evidence="13">
        <text>2'-deoxyribonucleotide-(2'-deoxyribose 5'-phosphate)-2'-deoxyribonucleotide-DNA = a 3'-end 2'-deoxyribonucleotide-(2,3-dehydro-2,3-deoxyribose 5'-phosphate)-DNA + a 5'-end 5'-phospho-2'-deoxyribonucleoside-DNA + H(+)</text>
        <dbReference type="Rhea" id="RHEA:66592"/>
        <dbReference type="Rhea" id="RHEA-COMP:13180"/>
        <dbReference type="Rhea" id="RHEA-COMP:16897"/>
        <dbReference type="Rhea" id="RHEA-COMP:17067"/>
        <dbReference type="ChEBI" id="CHEBI:15378"/>
        <dbReference type="ChEBI" id="CHEBI:136412"/>
        <dbReference type="ChEBI" id="CHEBI:157695"/>
        <dbReference type="ChEBI" id="CHEBI:167181"/>
        <dbReference type="EC" id="4.2.99.18"/>
    </reaction>
</comment>
<evidence type="ECO:0000256" key="2">
    <source>
        <dbReference type="ARBA" id="ARBA00009409"/>
    </source>
</evidence>
<dbReference type="InterPro" id="IPR012319">
    <property type="entry name" value="FPG_cat"/>
</dbReference>
<dbReference type="SUPFAM" id="SSF57716">
    <property type="entry name" value="Glucocorticoid receptor-like (DNA-binding domain)"/>
    <property type="match status" value="1"/>
</dbReference>
<organism evidence="15">
    <name type="scientific">marine metagenome</name>
    <dbReference type="NCBI Taxonomy" id="408172"/>
    <lineage>
        <taxon>unclassified sequences</taxon>
        <taxon>metagenomes</taxon>
        <taxon>ecological metagenomes</taxon>
    </lineage>
</organism>
<accession>A0A381RRB4</accession>
<dbReference type="GO" id="GO:0006284">
    <property type="term" value="P:base-excision repair"/>
    <property type="evidence" value="ECO:0007669"/>
    <property type="project" value="InterPro"/>
</dbReference>
<dbReference type="SUPFAM" id="SSF46946">
    <property type="entry name" value="S13-like H2TH domain"/>
    <property type="match status" value="1"/>
</dbReference>
<dbReference type="GO" id="GO:0140078">
    <property type="term" value="F:class I DNA-(apurinic or apyrimidinic site) endonuclease activity"/>
    <property type="evidence" value="ECO:0007669"/>
    <property type="project" value="UniProtKB-EC"/>
</dbReference>
<evidence type="ECO:0000256" key="4">
    <source>
        <dbReference type="ARBA" id="ARBA00022723"/>
    </source>
</evidence>
<dbReference type="NCBIfam" id="TIGR00577">
    <property type="entry name" value="fpg"/>
    <property type="match status" value="1"/>
</dbReference>
<dbReference type="Pfam" id="PF01149">
    <property type="entry name" value="Fapy_DNA_glyco"/>
    <property type="match status" value="1"/>
</dbReference>
<evidence type="ECO:0000256" key="10">
    <source>
        <dbReference type="ARBA" id="ARBA00023239"/>
    </source>
</evidence>
<dbReference type="PROSITE" id="PS51068">
    <property type="entry name" value="FPG_CAT"/>
    <property type="match status" value="1"/>
</dbReference>
<dbReference type="SMART" id="SM01232">
    <property type="entry name" value="H2TH"/>
    <property type="match status" value="1"/>
</dbReference>
<keyword evidence="6" id="KW-0378">Hydrolase</keyword>
<dbReference type="InterPro" id="IPR035937">
    <property type="entry name" value="FPG_N"/>
</dbReference>
<name>A0A381RRB4_9ZZZZ</name>
<keyword evidence="12" id="KW-0326">Glycosidase</keyword>
<reference evidence="15" key="1">
    <citation type="submission" date="2018-05" db="EMBL/GenBank/DDBJ databases">
        <authorList>
            <person name="Lanie J.A."/>
            <person name="Ng W.-L."/>
            <person name="Kazmierczak K.M."/>
            <person name="Andrzejewski T.M."/>
            <person name="Davidsen T.M."/>
            <person name="Wayne K.J."/>
            <person name="Tettelin H."/>
            <person name="Glass J.I."/>
            <person name="Rusch D."/>
            <person name="Podicherti R."/>
            <person name="Tsui H.-C.T."/>
            <person name="Winkler M.E."/>
        </authorList>
    </citation>
    <scope>NUCLEOTIDE SEQUENCE</scope>
</reference>
<dbReference type="GO" id="GO:0008270">
    <property type="term" value="F:zinc ion binding"/>
    <property type="evidence" value="ECO:0007669"/>
    <property type="project" value="InterPro"/>
</dbReference>
<dbReference type="InterPro" id="IPR020629">
    <property type="entry name" value="FPG_Glyclase"/>
</dbReference>
<keyword evidence="7" id="KW-0862">Zinc</keyword>
<evidence type="ECO:0000256" key="1">
    <source>
        <dbReference type="ARBA" id="ARBA00001668"/>
    </source>
</evidence>
<comment type="subunit">
    <text evidence="3">Monomer.</text>
</comment>
<evidence type="ECO:0000256" key="12">
    <source>
        <dbReference type="ARBA" id="ARBA00023295"/>
    </source>
</evidence>
<keyword evidence="5" id="KW-0227">DNA damage</keyword>
<dbReference type="GO" id="GO:0034039">
    <property type="term" value="F:8-oxo-7,8-dihydroguanine DNA N-glycosylase activity"/>
    <property type="evidence" value="ECO:0007669"/>
    <property type="project" value="TreeGrafter"/>
</dbReference>
<sequence length="273" mass="31216">MPELPEVETTIRGLKPIINCTIVNIKIHTPKLRFIIPKNLSKIHNGKRIKEIKRKGKYILLNLEDNYTIIIHLGMSGRLRLLNCNIFHKQKHDHFILRTNQDHCLVFNDARKFGLIDYGKKETIYQKKYLSNLGKDALSTSLTYEYLALKISKKIAPIKQILLDQKVIAGIGNIYASEILFDAKISPFCKGRDLSLIECRNIVISIRKILKKAIIAGGSTLKDYVSTDGTIGNFQKNFKVYNKSGQKIIGKPIVKIIQYGRSTFYCPDIQIKK</sequence>
<evidence type="ECO:0000256" key="13">
    <source>
        <dbReference type="ARBA" id="ARBA00044632"/>
    </source>
</evidence>
<keyword evidence="11" id="KW-0511">Multifunctional enzyme</keyword>
<evidence type="ECO:0000256" key="11">
    <source>
        <dbReference type="ARBA" id="ARBA00023268"/>
    </source>
</evidence>
<dbReference type="AlphaFoldDB" id="A0A381RRB4"/>
<dbReference type="SMART" id="SM00898">
    <property type="entry name" value="Fapy_DNA_glyco"/>
    <property type="match status" value="1"/>
</dbReference>
<dbReference type="EMBL" id="UINC01002235">
    <property type="protein sequence ID" value="SUZ94436.1"/>
    <property type="molecule type" value="Genomic_DNA"/>
</dbReference>
<keyword evidence="8" id="KW-0238">DNA-binding</keyword>
<proteinExistence type="inferred from homology"/>
<evidence type="ECO:0000256" key="6">
    <source>
        <dbReference type="ARBA" id="ARBA00022801"/>
    </source>
</evidence>
<dbReference type="NCBIfam" id="NF002211">
    <property type="entry name" value="PRK01103.1"/>
    <property type="match status" value="1"/>
</dbReference>